<feature type="compositionally biased region" description="Acidic residues" evidence="1">
    <location>
        <begin position="30"/>
        <end position="40"/>
    </location>
</feature>
<evidence type="ECO:0000313" key="2">
    <source>
        <dbReference type="EMBL" id="KAJ1348281.1"/>
    </source>
</evidence>
<feature type="compositionally biased region" description="Basic residues" evidence="1">
    <location>
        <begin position="44"/>
        <end position="57"/>
    </location>
</feature>
<organism evidence="2 3">
    <name type="scientific">Parelaphostrongylus tenuis</name>
    <name type="common">Meningeal worm</name>
    <dbReference type="NCBI Taxonomy" id="148309"/>
    <lineage>
        <taxon>Eukaryota</taxon>
        <taxon>Metazoa</taxon>
        <taxon>Ecdysozoa</taxon>
        <taxon>Nematoda</taxon>
        <taxon>Chromadorea</taxon>
        <taxon>Rhabditida</taxon>
        <taxon>Rhabditina</taxon>
        <taxon>Rhabditomorpha</taxon>
        <taxon>Strongyloidea</taxon>
        <taxon>Metastrongylidae</taxon>
        <taxon>Parelaphostrongylus</taxon>
    </lineage>
</organism>
<keyword evidence="3" id="KW-1185">Reference proteome</keyword>
<accession>A0AAD5QIN8</accession>
<gene>
    <name evidence="2" type="ORF">KIN20_003545</name>
</gene>
<sequence>MNRLRFLTRGPKPLLSKTTATTMATEEVEYVEEEEADEELATTTRRRRINEKKRTTRPKIAATTTPVTMTTKRRKIWTRSTVSRNPKNSSKSLPIWRRLLSTTTRPSPESIEIVTEESVETNPEDEEDQVDVNMELSIETTTQGVTSTECHFHTCRPIDETEQQTTEMIQTFRPMPVIVPMPGVPEVAIQKPSEKDQAIWKRFQPDRWFESIRHITNTGK</sequence>
<comment type="caution">
    <text evidence="2">The sequence shown here is derived from an EMBL/GenBank/DDBJ whole genome shotgun (WGS) entry which is preliminary data.</text>
</comment>
<evidence type="ECO:0000256" key="1">
    <source>
        <dbReference type="SAM" id="MobiDB-lite"/>
    </source>
</evidence>
<dbReference type="Proteomes" id="UP001196413">
    <property type="component" value="Unassembled WGS sequence"/>
</dbReference>
<name>A0AAD5QIN8_PARTN</name>
<protein>
    <submittedName>
        <fullName evidence="2">Uncharacterized protein</fullName>
    </submittedName>
</protein>
<dbReference type="EMBL" id="JAHQIW010000470">
    <property type="protein sequence ID" value="KAJ1348281.1"/>
    <property type="molecule type" value="Genomic_DNA"/>
</dbReference>
<evidence type="ECO:0000313" key="3">
    <source>
        <dbReference type="Proteomes" id="UP001196413"/>
    </source>
</evidence>
<proteinExistence type="predicted"/>
<dbReference type="AlphaFoldDB" id="A0AAD5QIN8"/>
<reference evidence="2" key="1">
    <citation type="submission" date="2021-06" db="EMBL/GenBank/DDBJ databases">
        <title>Parelaphostrongylus tenuis whole genome reference sequence.</title>
        <authorList>
            <person name="Garwood T.J."/>
            <person name="Larsen P.A."/>
            <person name="Fountain-Jones N.M."/>
            <person name="Garbe J.R."/>
            <person name="Macchietto M.G."/>
            <person name="Kania S.A."/>
            <person name="Gerhold R.W."/>
            <person name="Richards J.E."/>
            <person name="Wolf T.M."/>
        </authorList>
    </citation>
    <scope>NUCLEOTIDE SEQUENCE</scope>
    <source>
        <strain evidence="2">MNPRO001-30</strain>
        <tissue evidence="2">Meninges</tissue>
    </source>
</reference>
<feature type="region of interest" description="Disordered" evidence="1">
    <location>
        <begin position="30"/>
        <end position="72"/>
    </location>
</feature>